<dbReference type="Gene3D" id="1.20.120.1770">
    <property type="match status" value="1"/>
</dbReference>
<comment type="caution">
    <text evidence="10">The sequence shown here is derived from an EMBL/GenBank/DDBJ whole genome shotgun (WGS) entry which is preliminary data.</text>
</comment>
<protein>
    <recommendedName>
        <fullName evidence="9">Cytochrome b561 domain-containing protein</fullName>
    </recommendedName>
</protein>
<gene>
    <name evidence="10" type="ORF">BOX15_Mlig031803g1</name>
</gene>
<organism evidence="10 11">
    <name type="scientific">Macrostomum lignano</name>
    <dbReference type="NCBI Taxonomy" id="282301"/>
    <lineage>
        <taxon>Eukaryota</taxon>
        <taxon>Metazoa</taxon>
        <taxon>Spiralia</taxon>
        <taxon>Lophotrochozoa</taxon>
        <taxon>Platyhelminthes</taxon>
        <taxon>Rhabditophora</taxon>
        <taxon>Macrostomorpha</taxon>
        <taxon>Macrostomida</taxon>
        <taxon>Macrostomidae</taxon>
        <taxon>Macrostomum</taxon>
    </lineage>
</organism>
<evidence type="ECO:0000313" key="11">
    <source>
        <dbReference type="Proteomes" id="UP000215902"/>
    </source>
</evidence>
<keyword evidence="5 7" id="KW-1133">Transmembrane helix</keyword>
<feature type="transmembrane region" description="Helical" evidence="7">
    <location>
        <begin position="474"/>
        <end position="497"/>
    </location>
</feature>
<reference evidence="10 11" key="1">
    <citation type="submission" date="2017-06" db="EMBL/GenBank/DDBJ databases">
        <title>A platform for efficient transgenesis in Macrostomum lignano, a flatworm model organism for stem cell research.</title>
        <authorList>
            <person name="Berezikov E."/>
        </authorList>
    </citation>
    <scope>NUCLEOTIDE SEQUENCE [LARGE SCALE GENOMIC DNA]</scope>
    <source>
        <strain evidence="10">DV1</strain>
        <tissue evidence="10">Whole organism</tissue>
    </source>
</reference>
<feature type="signal peptide" evidence="8">
    <location>
        <begin position="1"/>
        <end position="27"/>
    </location>
</feature>
<keyword evidence="6 7" id="KW-0472">Membrane</keyword>
<dbReference type="OrthoDB" id="6372137at2759"/>
<comment type="subcellular location">
    <subcellularLocation>
        <location evidence="1">Membrane</location>
    </subcellularLocation>
</comment>
<dbReference type="EMBL" id="NIVC01002283">
    <property type="protein sequence ID" value="PAA59270.1"/>
    <property type="molecule type" value="Genomic_DNA"/>
</dbReference>
<keyword evidence="11" id="KW-1185">Reference proteome</keyword>
<evidence type="ECO:0000256" key="4">
    <source>
        <dbReference type="ARBA" id="ARBA00022982"/>
    </source>
</evidence>
<feature type="transmembrane region" description="Helical" evidence="7">
    <location>
        <begin position="260"/>
        <end position="279"/>
    </location>
</feature>
<evidence type="ECO:0000256" key="6">
    <source>
        <dbReference type="ARBA" id="ARBA00023136"/>
    </source>
</evidence>
<keyword evidence="3 7" id="KW-0812">Transmembrane</keyword>
<dbReference type="PANTHER" id="PTHR23130:SF171">
    <property type="entry name" value="OS01G0895300 PROTEIN"/>
    <property type="match status" value="1"/>
</dbReference>
<dbReference type="AlphaFoldDB" id="A0A267ECF6"/>
<evidence type="ECO:0000256" key="7">
    <source>
        <dbReference type="SAM" id="Phobius"/>
    </source>
</evidence>
<evidence type="ECO:0000256" key="1">
    <source>
        <dbReference type="ARBA" id="ARBA00004370"/>
    </source>
</evidence>
<feature type="transmembrane region" description="Helical" evidence="7">
    <location>
        <begin position="300"/>
        <end position="320"/>
    </location>
</feature>
<evidence type="ECO:0000256" key="8">
    <source>
        <dbReference type="SAM" id="SignalP"/>
    </source>
</evidence>
<evidence type="ECO:0000256" key="3">
    <source>
        <dbReference type="ARBA" id="ARBA00022692"/>
    </source>
</evidence>
<dbReference type="InterPro" id="IPR006593">
    <property type="entry name" value="Cyt_b561/ferric_Rdtase_TM"/>
</dbReference>
<dbReference type="STRING" id="282301.A0A267ECF6"/>
<accession>A0A267ECF6</accession>
<evidence type="ECO:0000313" key="10">
    <source>
        <dbReference type="EMBL" id="PAA59270.1"/>
    </source>
</evidence>
<dbReference type="CDD" id="cd08760">
    <property type="entry name" value="Cyt_b561_FRRS1_like"/>
    <property type="match status" value="1"/>
</dbReference>
<feature type="transmembrane region" description="Helical" evidence="7">
    <location>
        <begin position="332"/>
        <end position="353"/>
    </location>
</feature>
<evidence type="ECO:0000256" key="5">
    <source>
        <dbReference type="ARBA" id="ARBA00022989"/>
    </source>
</evidence>
<evidence type="ECO:0000259" key="9">
    <source>
        <dbReference type="PROSITE" id="PS50939"/>
    </source>
</evidence>
<proteinExistence type="predicted"/>
<feature type="transmembrane region" description="Helical" evidence="7">
    <location>
        <begin position="365"/>
        <end position="387"/>
    </location>
</feature>
<dbReference type="Pfam" id="PF03188">
    <property type="entry name" value="Cytochrom_B561"/>
    <property type="match status" value="1"/>
</dbReference>
<evidence type="ECO:0000256" key="2">
    <source>
        <dbReference type="ARBA" id="ARBA00022448"/>
    </source>
</evidence>
<feature type="transmembrane region" description="Helical" evidence="7">
    <location>
        <begin position="402"/>
        <end position="421"/>
    </location>
</feature>
<dbReference type="Proteomes" id="UP000215902">
    <property type="component" value="Unassembled WGS sequence"/>
</dbReference>
<name>A0A267ECF6_9PLAT</name>
<dbReference type="SMART" id="SM00665">
    <property type="entry name" value="B561"/>
    <property type="match status" value="1"/>
</dbReference>
<dbReference type="GO" id="GO:0016020">
    <property type="term" value="C:membrane"/>
    <property type="evidence" value="ECO:0007669"/>
    <property type="project" value="UniProtKB-SubCell"/>
</dbReference>
<feature type="domain" description="Cytochrome b561" evidence="9">
    <location>
        <begin position="221"/>
        <end position="426"/>
    </location>
</feature>
<keyword evidence="4" id="KW-0249">Electron transport</keyword>
<dbReference type="PANTHER" id="PTHR23130">
    <property type="entry name" value="CYTOCHROME B561 AND DOMON DOMAIN-CONTAINING PROTEIN"/>
    <property type="match status" value="1"/>
</dbReference>
<sequence>MDSTSKLLLLSLALASTLTIFNPGCSAQGQKADAPLYPVLCDPAREGCIKSPLNCRSVYRGVGSSTIDEQQCNYVAAWRYVGGDLEVEISGQIGLNGGFVALGLSPDKKASSGLALACFKSSKSSNVAVQLAAYRSGDLTELLALPSVLTEADSVPHFEPDQPQVGGFYYALPKLGYSVIECRARLRLSASSDARLNFLKRPRDPSVYMTASLGTEPPSPSGEGLDKPTWTYTTPARKLSVVGVRASQPRSGLAKAHGCFMILAWVLCASIGTLIARYYKLQWPGRLLGREAFWFQLHRILMGFTCCLTLLSFILIFIDLRGYSGLDSFPELLHPILGIIVTILTFMNPLIALCRCDPSHENRPCFNWIHWLVGTIAYVLAVLNLFLGLRLERAGDLSSINYHIWLLIFFVLFQFIVEIILEIHTLYHWKRNKKLWQAYRLELEEYNAAKTNPVSLQPRSRPLEPLPRGRCLRVFLMSLHGVVAAAVACILCIVVLAY</sequence>
<dbReference type="PROSITE" id="PS50939">
    <property type="entry name" value="CYTOCHROME_B561"/>
    <property type="match status" value="1"/>
</dbReference>
<feature type="chain" id="PRO_5012356865" description="Cytochrome b561 domain-containing protein" evidence="8">
    <location>
        <begin position="28"/>
        <end position="498"/>
    </location>
</feature>
<keyword evidence="2" id="KW-0813">Transport</keyword>
<keyword evidence="8" id="KW-0732">Signal</keyword>